<proteinExistence type="predicted"/>
<reference evidence="1 2" key="1">
    <citation type="journal article" date="2020" name="Biotechnol. Biofuels">
        <title>New insights from the biogas microbiome by comprehensive genome-resolved metagenomics of nearly 1600 species originating from multiple anaerobic digesters.</title>
        <authorList>
            <person name="Campanaro S."/>
            <person name="Treu L."/>
            <person name="Rodriguez-R L.M."/>
            <person name="Kovalovszki A."/>
            <person name="Ziels R.M."/>
            <person name="Maus I."/>
            <person name="Zhu X."/>
            <person name="Kougias P.G."/>
            <person name="Basile A."/>
            <person name="Luo G."/>
            <person name="Schluter A."/>
            <person name="Konstantinidis K.T."/>
            <person name="Angelidaki I."/>
        </authorList>
    </citation>
    <scope>NUCLEOTIDE SEQUENCE [LARGE SCALE GENOMIC DNA]</scope>
    <source>
        <strain evidence="1">AS23ysBPME_344</strain>
    </source>
</reference>
<evidence type="ECO:0000313" key="1">
    <source>
        <dbReference type="EMBL" id="NLP38156.1"/>
    </source>
</evidence>
<organism evidence="1 2">
    <name type="scientific">Corynebacterium pollutisoli</name>
    <dbReference type="NCBI Taxonomy" id="1610489"/>
    <lineage>
        <taxon>Bacteria</taxon>
        <taxon>Bacillati</taxon>
        <taxon>Actinomycetota</taxon>
        <taxon>Actinomycetes</taxon>
        <taxon>Mycobacteriales</taxon>
        <taxon>Corynebacteriaceae</taxon>
        <taxon>Corynebacterium</taxon>
    </lineage>
</organism>
<sequence length="196" mass="20589">MCRVSPNLIVMPASPALVAELAPRDAVGAQMVSLVRSLVDATAAPIHLVASRDPRWETGVEGSFRAWGAPQVTVGEGRFLPELVQRYVLGEAASRVASVRGELGEVEPEALTLVAVDGSAGLTERAPLALLPQAAAADEWCRAVLSGRPAGELPADGGVLEPGLWHELAAREPQHAELLLADTTHGVGRYVAAWQI</sequence>
<dbReference type="Proteomes" id="UP000568696">
    <property type="component" value="Unassembled WGS sequence"/>
</dbReference>
<evidence type="ECO:0000313" key="2">
    <source>
        <dbReference type="Proteomes" id="UP000568696"/>
    </source>
</evidence>
<accession>A0A7X8MTA3</accession>
<protein>
    <submittedName>
        <fullName evidence="1">Uncharacterized protein</fullName>
    </submittedName>
</protein>
<dbReference type="EMBL" id="JAAYSN010000007">
    <property type="protein sequence ID" value="NLP38156.1"/>
    <property type="molecule type" value="Genomic_DNA"/>
</dbReference>
<dbReference type="AlphaFoldDB" id="A0A7X8MTA3"/>
<name>A0A7X8MTA3_9CORY</name>
<comment type="caution">
    <text evidence="1">The sequence shown here is derived from an EMBL/GenBank/DDBJ whole genome shotgun (WGS) entry which is preliminary data.</text>
</comment>
<gene>
    <name evidence="1" type="ORF">GX356_00330</name>
</gene>